<feature type="modified residue" description="N6-(pyridoxal phosphate)lysine" evidence="8">
    <location>
        <position position="243"/>
    </location>
</feature>
<keyword evidence="8" id="KW-0963">Cytoplasm</keyword>
<evidence type="ECO:0000256" key="6">
    <source>
        <dbReference type="ARBA" id="ARBA00022898"/>
    </source>
</evidence>
<sequence>MSHLMNTYARLPVAFSHGQGSWVTDVGGKRYLDALSGIAVSTLGHNHPALVAAIATQASRLLHTSNLYRIPEQEALSDRLAALSGMDEVFCCNSGCEANEAAIKLARFYGHRRGIDSPNIIVMEHAFHGRTMATLSATGNRKTQAGFEPLVSGFVRVPFNDLPAVQAVAGHNSNVVAVMLEVLQGEGGIHLADPDYLRGLRALCDERGWLLICDEVQCGIGRTGKWFGYQHAGILPDVVTLAKGLGGGVPIGACLASGRAAGLFGPGNHGSTFGGNPLACSAALTTLAVVEQEGLIEHAVAIGELIRCGLQSELAGKAGVVDVRGRGLMIGIELSRPCGELVRRALEAGLLINVTADSVVRLLPALNFSADEARELVQRLSALISAFLAEKAAS</sequence>
<keyword evidence="4 8" id="KW-0028">Amino-acid biosynthesis</keyword>
<keyword evidence="3 8" id="KW-0032">Aminotransferase</keyword>
<proteinExistence type="inferred from homology"/>
<dbReference type="GO" id="GO:0042802">
    <property type="term" value="F:identical protein binding"/>
    <property type="evidence" value="ECO:0007669"/>
    <property type="project" value="TreeGrafter"/>
</dbReference>
<comment type="subcellular location">
    <subcellularLocation>
        <location evidence="8">Cytoplasm</location>
    </subcellularLocation>
</comment>
<comment type="similarity">
    <text evidence="8">Belongs to the class-III pyridoxal-phosphate-dependent aminotransferase family. ArgD subfamily.</text>
</comment>
<dbReference type="GO" id="GO:0006526">
    <property type="term" value="P:L-arginine biosynthetic process"/>
    <property type="evidence" value="ECO:0007669"/>
    <property type="project" value="UniProtKB-UniRule"/>
</dbReference>
<dbReference type="PANTHER" id="PTHR11986:SF79">
    <property type="entry name" value="ACETYLORNITHINE AMINOTRANSFERASE, MITOCHONDRIAL"/>
    <property type="match status" value="1"/>
</dbReference>
<dbReference type="InterPro" id="IPR015422">
    <property type="entry name" value="PyrdxlP-dep_Trfase_small"/>
</dbReference>
<gene>
    <name evidence="8" type="primary">argD</name>
    <name evidence="9" type="ORF">GGD90_002437</name>
</gene>
<dbReference type="GO" id="GO:0005737">
    <property type="term" value="C:cytoplasm"/>
    <property type="evidence" value="ECO:0007669"/>
    <property type="project" value="UniProtKB-SubCell"/>
</dbReference>
<evidence type="ECO:0000256" key="3">
    <source>
        <dbReference type="ARBA" id="ARBA00022576"/>
    </source>
</evidence>
<dbReference type="GO" id="GO:0003992">
    <property type="term" value="F:N2-acetyl-L-ornithine:2-oxoglutarate 5-aminotransferase activity"/>
    <property type="evidence" value="ECO:0007669"/>
    <property type="project" value="UniProtKB-UniRule"/>
</dbReference>
<evidence type="ECO:0000256" key="2">
    <source>
        <dbReference type="ARBA" id="ARBA00022571"/>
    </source>
</evidence>
<feature type="binding site" evidence="8">
    <location>
        <position position="271"/>
    </location>
    <ligand>
        <name>N(2)-acetyl-L-ornithine</name>
        <dbReference type="ChEBI" id="CHEBI:57805"/>
    </ligand>
</feature>
<dbReference type="GO" id="GO:0045303">
    <property type="term" value="F:diaminobutyrate-2-oxoglutarate transaminase activity"/>
    <property type="evidence" value="ECO:0007669"/>
    <property type="project" value="UniProtKB-EC"/>
</dbReference>
<feature type="binding site" evidence="8">
    <location>
        <position position="130"/>
    </location>
    <ligand>
        <name>N(2)-acetyl-L-ornithine</name>
        <dbReference type="ChEBI" id="CHEBI:57805"/>
    </ligand>
</feature>
<dbReference type="FunFam" id="3.40.640.10:FF:000004">
    <property type="entry name" value="Acetylornithine aminotransferase"/>
    <property type="match status" value="1"/>
</dbReference>
<dbReference type="EMBL" id="JACIGE010000009">
    <property type="protein sequence ID" value="MBB4248046.1"/>
    <property type="molecule type" value="Genomic_DNA"/>
</dbReference>
<keyword evidence="6 8" id="KW-0663">Pyridoxal phosphate</keyword>
<evidence type="ECO:0000256" key="5">
    <source>
        <dbReference type="ARBA" id="ARBA00022679"/>
    </source>
</evidence>
<comment type="subunit">
    <text evidence="8">Homodimer.</text>
</comment>
<dbReference type="AlphaFoldDB" id="A0A840G854"/>
<dbReference type="PANTHER" id="PTHR11986">
    <property type="entry name" value="AMINOTRANSFERASE CLASS III"/>
    <property type="match status" value="1"/>
</dbReference>
<comment type="caution">
    <text evidence="8">Lacks conserved residue(s) required for the propagation of feature annotation.</text>
</comment>
<dbReference type="NCBIfam" id="NF002325">
    <property type="entry name" value="PRK01278.1"/>
    <property type="match status" value="1"/>
</dbReference>
<dbReference type="InterPro" id="IPR050103">
    <property type="entry name" value="Class-III_PLP-dep_AT"/>
</dbReference>
<dbReference type="Proteomes" id="UP000587070">
    <property type="component" value="Unassembled WGS sequence"/>
</dbReference>
<dbReference type="RefSeq" id="WP_153117337.1">
    <property type="nucleotide sequence ID" value="NZ_JACIGE010000009.1"/>
</dbReference>
<evidence type="ECO:0000256" key="8">
    <source>
        <dbReference type="HAMAP-Rule" id="MF_01107"/>
    </source>
</evidence>
<comment type="cofactor">
    <cofactor evidence="8">
        <name>pyridoxal 5'-phosphate</name>
        <dbReference type="ChEBI" id="CHEBI:597326"/>
    </cofactor>
    <text evidence="8">Binds 1 pyridoxal phosphate per subunit.</text>
</comment>
<dbReference type="SUPFAM" id="SSF53383">
    <property type="entry name" value="PLP-dependent transferases"/>
    <property type="match status" value="1"/>
</dbReference>
<dbReference type="InterPro" id="IPR004636">
    <property type="entry name" value="AcOrn/SuccOrn_fam"/>
</dbReference>
<comment type="catalytic activity">
    <reaction evidence="7">
        <text>L-2,4-diaminobutanoate + 2-oxoglutarate = L-aspartate 4-semialdehyde + L-glutamate</text>
        <dbReference type="Rhea" id="RHEA:11160"/>
        <dbReference type="ChEBI" id="CHEBI:16810"/>
        <dbReference type="ChEBI" id="CHEBI:29985"/>
        <dbReference type="ChEBI" id="CHEBI:58761"/>
        <dbReference type="ChEBI" id="CHEBI:537519"/>
        <dbReference type="EC" id="2.6.1.76"/>
    </reaction>
</comment>
<evidence type="ECO:0000313" key="10">
    <source>
        <dbReference type="Proteomes" id="UP000587070"/>
    </source>
</evidence>
<feature type="binding site" evidence="8">
    <location>
        <position position="127"/>
    </location>
    <ligand>
        <name>pyridoxal 5'-phosphate</name>
        <dbReference type="ChEBI" id="CHEBI:597326"/>
    </ligand>
</feature>
<comment type="caution">
    <text evidence="9">The sequence shown here is derived from an EMBL/GenBank/DDBJ whole genome shotgun (WGS) entry which is preliminary data.</text>
</comment>
<dbReference type="Gene3D" id="3.90.1150.10">
    <property type="entry name" value="Aspartate Aminotransferase, domain 1"/>
    <property type="match status" value="1"/>
</dbReference>
<dbReference type="Gene3D" id="3.40.640.10">
    <property type="entry name" value="Type I PLP-dependent aspartate aminotransferase-like (Major domain)"/>
    <property type="match status" value="1"/>
</dbReference>
<evidence type="ECO:0000313" key="9">
    <source>
        <dbReference type="EMBL" id="MBB4248046.1"/>
    </source>
</evidence>
<keyword evidence="5 8" id="KW-0808">Transferase</keyword>
<feature type="binding site" evidence="8">
    <location>
        <position position="272"/>
    </location>
    <ligand>
        <name>pyridoxal 5'-phosphate</name>
        <dbReference type="ChEBI" id="CHEBI:597326"/>
    </ligand>
</feature>
<dbReference type="NCBIfam" id="TIGR00707">
    <property type="entry name" value="argD"/>
    <property type="match status" value="1"/>
</dbReference>
<dbReference type="OrthoDB" id="3398487at2"/>
<dbReference type="InterPro" id="IPR015424">
    <property type="entry name" value="PyrdxlP-dep_Trfase"/>
</dbReference>
<dbReference type="InterPro" id="IPR005814">
    <property type="entry name" value="Aminotrans_3"/>
</dbReference>
<feature type="binding site" evidence="8">
    <location>
        <begin position="214"/>
        <end position="217"/>
    </location>
    <ligand>
        <name>pyridoxal 5'-phosphate</name>
        <dbReference type="ChEBI" id="CHEBI:597326"/>
    </ligand>
</feature>
<dbReference type="PIRSF" id="PIRSF000521">
    <property type="entry name" value="Transaminase_4ab_Lys_Orn"/>
    <property type="match status" value="1"/>
</dbReference>
<dbReference type="InterPro" id="IPR015421">
    <property type="entry name" value="PyrdxlP-dep_Trfase_major"/>
</dbReference>
<comment type="pathway">
    <text evidence="1">Amine and polyamine biosynthesis; ectoine biosynthesis; L-ectoine from L-aspartate 4-semialdehyde: step 1/3.</text>
</comment>
<dbReference type="InterPro" id="IPR049704">
    <property type="entry name" value="Aminotrans_3_PPA_site"/>
</dbReference>
<dbReference type="EC" id="2.6.1.11" evidence="8"/>
<keyword evidence="2 8" id="KW-0055">Arginine biosynthesis</keyword>
<dbReference type="GO" id="GO:0030170">
    <property type="term" value="F:pyridoxal phosphate binding"/>
    <property type="evidence" value="ECO:0007669"/>
    <property type="project" value="InterPro"/>
</dbReference>
<comment type="catalytic activity">
    <reaction evidence="8">
        <text>N(2)-acetyl-L-ornithine + 2-oxoglutarate = N-acetyl-L-glutamate 5-semialdehyde + L-glutamate</text>
        <dbReference type="Rhea" id="RHEA:18049"/>
        <dbReference type="ChEBI" id="CHEBI:16810"/>
        <dbReference type="ChEBI" id="CHEBI:29123"/>
        <dbReference type="ChEBI" id="CHEBI:29985"/>
        <dbReference type="ChEBI" id="CHEBI:57805"/>
        <dbReference type="EC" id="2.6.1.11"/>
    </reaction>
</comment>
<dbReference type="CDD" id="cd00610">
    <property type="entry name" value="OAT_like"/>
    <property type="match status" value="1"/>
</dbReference>
<keyword evidence="10" id="KW-1185">Reference proteome</keyword>
<evidence type="ECO:0000256" key="4">
    <source>
        <dbReference type="ARBA" id="ARBA00022605"/>
    </source>
</evidence>
<accession>A0A840G854</accession>
<dbReference type="PROSITE" id="PS00600">
    <property type="entry name" value="AA_TRANSFER_CLASS_3"/>
    <property type="match status" value="1"/>
</dbReference>
<dbReference type="Pfam" id="PF00202">
    <property type="entry name" value="Aminotran_3"/>
    <property type="match status" value="1"/>
</dbReference>
<evidence type="ECO:0000256" key="7">
    <source>
        <dbReference type="ARBA" id="ARBA00049111"/>
    </source>
</evidence>
<comment type="pathway">
    <text evidence="8">Amino-acid biosynthesis; L-arginine biosynthesis; N(2)-acetyl-L-ornithine from L-glutamate: step 4/4.</text>
</comment>
<comment type="miscellaneous">
    <text evidence="8">May also have succinyldiaminopimelate aminotransferase activity, thus carrying out the corresponding step in lysine biosynthesis.</text>
</comment>
<name>A0A840G854_RHOTE</name>
<reference evidence="9 10" key="1">
    <citation type="submission" date="2020-08" db="EMBL/GenBank/DDBJ databases">
        <title>Genome sequencing of Purple Non-Sulfur Bacteria from various extreme environments.</title>
        <authorList>
            <person name="Mayer M."/>
        </authorList>
    </citation>
    <scope>NUCLEOTIDE SEQUENCE [LARGE SCALE GENOMIC DNA]</scope>
    <source>
        <strain evidence="9 10">2761</strain>
    </source>
</reference>
<evidence type="ECO:0000256" key="1">
    <source>
        <dbReference type="ARBA" id="ARBA00004946"/>
    </source>
</evidence>
<dbReference type="UniPathway" id="UPA00068">
    <property type="reaction ID" value="UER00109"/>
</dbReference>
<dbReference type="HAMAP" id="MF_01107">
    <property type="entry name" value="ArgD_aminotrans_3"/>
    <property type="match status" value="1"/>
</dbReference>
<organism evidence="9 10">
    <name type="scientific">Rhodocyclus tenuis</name>
    <name type="common">Rhodospirillum tenue</name>
    <dbReference type="NCBI Taxonomy" id="1066"/>
    <lineage>
        <taxon>Bacteria</taxon>
        <taxon>Pseudomonadati</taxon>
        <taxon>Pseudomonadota</taxon>
        <taxon>Betaproteobacteria</taxon>
        <taxon>Rhodocyclales</taxon>
        <taxon>Rhodocyclaceae</taxon>
        <taxon>Rhodocyclus</taxon>
    </lineage>
</organism>
<protein>
    <recommendedName>
        <fullName evidence="8">Acetylornithine aminotransferase</fullName>
        <shortName evidence="8">ACOAT</shortName>
        <ecNumber evidence="8">2.6.1.11</ecNumber>
    </recommendedName>
</protein>